<dbReference type="Gene3D" id="3.90.1590.10">
    <property type="entry name" value="glutathione-dependent formaldehyde- activating enzyme (gfa)"/>
    <property type="match status" value="1"/>
</dbReference>
<organism evidence="6 7">
    <name type="scientific">Westerdykella ornata</name>
    <dbReference type="NCBI Taxonomy" id="318751"/>
    <lineage>
        <taxon>Eukaryota</taxon>
        <taxon>Fungi</taxon>
        <taxon>Dikarya</taxon>
        <taxon>Ascomycota</taxon>
        <taxon>Pezizomycotina</taxon>
        <taxon>Dothideomycetes</taxon>
        <taxon>Pleosporomycetidae</taxon>
        <taxon>Pleosporales</taxon>
        <taxon>Sporormiaceae</taxon>
        <taxon>Westerdykella</taxon>
    </lineage>
</organism>
<dbReference type="Proteomes" id="UP000800097">
    <property type="component" value="Unassembled WGS sequence"/>
</dbReference>
<feature type="non-terminal residue" evidence="6">
    <location>
        <position position="1"/>
    </location>
</feature>
<evidence type="ECO:0000313" key="6">
    <source>
        <dbReference type="EMBL" id="KAF2273778.1"/>
    </source>
</evidence>
<keyword evidence="4" id="KW-0456">Lyase</keyword>
<dbReference type="SUPFAM" id="SSF51316">
    <property type="entry name" value="Mss4-like"/>
    <property type="match status" value="1"/>
</dbReference>
<dbReference type="InterPro" id="IPR006913">
    <property type="entry name" value="CENP-V/GFA"/>
</dbReference>
<comment type="similarity">
    <text evidence="1">Belongs to the Gfa family.</text>
</comment>
<gene>
    <name evidence="6" type="ORF">EI97DRAFT_382658</name>
</gene>
<name>A0A6A6JCP9_WESOR</name>
<dbReference type="OrthoDB" id="6329284at2759"/>
<dbReference type="PANTHER" id="PTHR33337">
    <property type="entry name" value="GFA DOMAIN-CONTAINING PROTEIN"/>
    <property type="match status" value="1"/>
</dbReference>
<proteinExistence type="inferred from homology"/>
<dbReference type="PANTHER" id="PTHR33337:SF40">
    <property type="entry name" value="CENP-V_GFA DOMAIN-CONTAINING PROTEIN-RELATED"/>
    <property type="match status" value="1"/>
</dbReference>
<keyword evidence="7" id="KW-1185">Reference proteome</keyword>
<sequence>GGCRCGNVRYESSGKPSDITLCYCGACQQLSGSGYLPFVDVPTDGLTFTASSTLKSLRLSDVAERSFCSSCGSPISMRYMDEMETTGITMGSVDVASVRDWTPKIRKHIFLGEKAAWTVVPDDGSPWFEGFSDGRGKVEPFCEPR</sequence>
<accession>A0A6A6JCP9</accession>
<evidence type="ECO:0000256" key="1">
    <source>
        <dbReference type="ARBA" id="ARBA00005495"/>
    </source>
</evidence>
<dbReference type="RefSeq" id="XP_033651317.1">
    <property type="nucleotide sequence ID" value="XM_033795866.1"/>
</dbReference>
<dbReference type="GO" id="GO:0016846">
    <property type="term" value="F:carbon-sulfur lyase activity"/>
    <property type="evidence" value="ECO:0007669"/>
    <property type="project" value="InterPro"/>
</dbReference>
<dbReference type="InterPro" id="IPR011057">
    <property type="entry name" value="Mss4-like_sf"/>
</dbReference>
<evidence type="ECO:0000256" key="4">
    <source>
        <dbReference type="ARBA" id="ARBA00023239"/>
    </source>
</evidence>
<keyword evidence="2" id="KW-0479">Metal-binding</keyword>
<evidence type="ECO:0000256" key="2">
    <source>
        <dbReference type="ARBA" id="ARBA00022723"/>
    </source>
</evidence>
<dbReference type="GeneID" id="54549041"/>
<reference evidence="6" key="1">
    <citation type="journal article" date="2020" name="Stud. Mycol.">
        <title>101 Dothideomycetes genomes: a test case for predicting lifestyles and emergence of pathogens.</title>
        <authorList>
            <person name="Haridas S."/>
            <person name="Albert R."/>
            <person name="Binder M."/>
            <person name="Bloem J."/>
            <person name="Labutti K."/>
            <person name="Salamov A."/>
            <person name="Andreopoulos B."/>
            <person name="Baker S."/>
            <person name="Barry K."/>
            <person name="Bills G."/>
            <person name="Bluhm B."/>
            <person name="Cannon C."/>
            <person name="Castanera R."/>
            <person name="Culley D."/>
            <person name="Daum C."/>
            <person name="Ezra D."/>
            <person name="Gonzalez J."/>
            <person name="Henrissat B."/>
            <person name="Kuo A."/>
            <person name="Liang C."/>
            <person name="Lipzen A."/>
            <person name="Lutzoni F."/>
            <person name="Magnuson J."/>
            <person name="Mondo S."/>
            <person name="Nolan M."/>
            <person name="Ohm R."/>
            <person name="Pangilinan J."/>
            <person name="Park H.-J."/>
            <person name="Ramirez L."/>
            <person name="Alfaro M."/>
            <person name="Sun H."/>
            <person name="Tritt A."/>
            <person name="Yoshinaga Y."/>
            <person name="Zwiers L.-H."/>
            <person name="Turgeon B."/>
            <person name="Goodwin S."/>
            <person name="Spatafora J."/>
            <person name="Crous P."/>
            <person name="Grigoriev I."/>
        </authorList>
    </citation>
    <scope>NUCLEOTIDE SEQUENCE</scope>
    <source>
        <strain evidence="6">CBS 379.55</strain>
    </source>
</reference>
<dbReference type="AlphaFoldDB" id="A0A6A6JCP9"/>
<dbReference type="Pfam" id="PF04828">
    <property type="entry name" value="GFA"/>
    <property type="match status" value="1"/>
</dbReference>
<evidence type="ECO:0000313" key="7">
    <source>
        <dbReference type="Proteomes" id="UP000800097"/>
    </source>
</evidence>
<evidence type="ECO:0000259" key="5">
    <source>
        <dbReference type="PROSITE" id="PS51891"/>
    </source>
</evidence>
<dbReference type="PROSITE" id="PS51891">
    <property type="entry name" value="CENP_V_GFA"/>
    <property type="match status" value="1"/>
</dbReference>
<protein>
    <recommendedName>
        <fullName evidence="5">CENP-V/GFA domain-containing protein</fullName>
    </recommendedName>
</protein>
<dbReference type="EMBL" id="ML986507">
    <property type="protein sequence ID" value="KAF2273778.1"/>
    <property type="molecule type" value="Genomic_DNA"/>
</dbReference>
<feature type="domain" description="CENP-V/GFA" evidence="5">
    <location>
        <begin position="1"/>
        <end position="128"/>
    </location>
</feature>
<keyword evidence="3" id="KW-0862">Zinc</keyword>
<evidence type="ECO:0000256" key="3">
    <source>
        <dbReference type="ARBA" id="ARBA00022833"/>
    </source>
</evidence>
<dbReference type="GO" id="GO:0046872">
    <property type="term" value="F:metal ion binding"/>
    <property type="evidence" value="ECO:0007669"/>
    <property type="project" value="UniProtKB-KW"/>
</dbReference>